<dbReference type="EC" id="2.7.13.3" evidence="2"/>
<dbReference type="SUPFAM" id="SSF55874">
    <property type="entry name" value="ATPase domain of HSP90 chaperone/DNA topoisomerase II/histidine kinase"/>
    <property type="match status" value="1"/>
</dbReference>
<dbReference type="SMART" id="SM00086">
    <property type="entry name" value="PAC"/>
    <property type="match status" value="3"/>
</dbReference>
<dbReference type="Gene3D" id="1.10.287.130">
    <property type="match status" value="1"/>
</dbReference>
<comment type="caution">
    <text evidence="11">The sequence shown here is derived from an EMBL/GenBank/DDBJ whole genome shotgun (WGS) entry which is preliminary data.</text>
</comment>
<dbReference type="InterPro" id="IPR013656">
    <property type="entry name" value="PAS_4"/>
</dbReference>
<dbReference type="NCBIfam" id="TIGR00229">
    <property type="entry name" value="sensory_box"/>
    <property type="match status" value="2"/>
</dbReference>
<keyword evidence="12" id="KW-1185">Reference proteome</keyword>
<dbReference type="RefSeq" id="WP_377127134.1">
    <property type="nucleotide sequence ID" value="NZ_JBHRSD010000034.1"/>
</dbReference>
<dbReference type="EMBL" id="JBHRSD010000034">
    <property type="protein sequence ID" value="MFC3034232.1"/>
    <property type="molecule type" value="Genomic_DNA"/>
</dbReference>
<dbReference type="InterPro" id="IPR013655">
    <property type="entry name" value="PAS_fold_3"/>
</dbReference>
<feature type="domain" description="PAC" evidence="10">
    <location>
        <begin position="614"/>
        <end position="667"/>
    </location>
</feature>
<feature type="transmembrane region" description="Helical" evidence="7">
    <location>
        <begin position="32"/>
        <end position="52"/>
    </location>
</feature>
<dbReference type="InterPro" id="IPR036097">
    <property type="entry name" value="HisK_dim/P_sf"/>
</dbReference>
<dbReference type="SMART" id="SM00388">
    <property type="entry name" value="HisKA"/>
    <property type="match status" value="1"/>
</dbReference>
<dbReference type="InterPro" id="IPR001610">
    <property type="entry name" value="PAC"/>
</dbReference>
<dbReference type="PROSITE" id="PS50112">
    <property type="entry name" value="PAS"/>
    <property type="match status" value="1"/>
</dbReference>
<dbReference type="InterPro" id="IPR004358">
    <property type="entry name" value="Sig_transdc_His_kin-like_C"/>
</dbReference>
<dbReference type="Proteomes" id="UP001595453">
    <property type="component" value="Unassembled WGS sequence"/>
</dbReference>
<dbReference type="Pfam" id="PF00512">
    <property type="entry name" value="HisKA"/>
    <property type="match status" value="1"/>
</dbReference>
<reference evidence="12" key="1">
    <citation type="journal article" date="2019" name="Int. J. Syst. Evol. Microbiol.">
        <title>The Global Catalogue of Microorganisms (GCM) 10K type strain sequencing project: providing services to taxonomists for standard genome sequencing and annotation.</title>
        <authorList>
            <consortium name="The Broad Institute Genomics Platform"/>
            <consortium name="The Broad Institute Genome Sequencing Center for Infectious Disease"/>
            <person name="Wu L."/>
            <person name="Ma J."/>
        </authorList>
    </citation>
    <scope>NUCLEOTIDE SEQUENCE [LARGE SCALE GENOMIC DNA]</scope>
    <source>
        <strain evidence="12">KCTC 42730</strain>
    </source>
</reference>
<dbReference type="InterPro" id="IPR036890">
    <property type="entry name" value="HATPase_C_sf"/>
</dbReference>
<dbReference type="SUPFAM" id="SSF55785">
    <property type="entry name" value="PYP-like sensor domain (PAS domain)"/>
    <property type="match status" value="4"/>
</dbReference>
<feature type="domain" description="PAC" evidence="10">
    <location>
        <begin position="484"/>
        <end position="536"/>
    </location>
</feature>
<dbReference type="InterPro" id="IPR058544">
    <property type="entry name" value="ETR1_N"/>
</dbReference>
<gene>
    <name evidence="11" type="ORF">ACFOEE_17125</name>
</gene>
<dbReference type="SUPFAM" id="SSF47384">
    <property type="entry name" value="Homodimeric domain of signal transducing histidine kinase"/>
    <property type="match status" value="1"/>
</dbReference>
<dbReference type="Pfam" id="PF08447">
    <property type="entry name" value="PAS_3"/>
    <property type="match status" value="2"/>
</dbReference>
<dbReference type="InterPro" id="IPR035965">
    <property type="entry name" value="PAS-like_dom_sf"/>
</dbReference>
<feature type="coiled-coil region" evidence="6">
    <location>
        <begin position="128"/>
        <end position="155"/>
    </location>
</feature>
<dbReference type="SMART" id="SM00091">
    <property type="entry name" value="PAS"/>
    <property type="match status" value="4"/>
</dbReference>
<evidence type="ECO:0000256" key="2">
    <source>
        <dbReference type="ARBA" id="ARBA00012438"/>
    </source>
</evidence>
<keyword evidence="7" id="KW-0812">Transmembrane</keyword>
<keyword evidence="5" id="KW-0418">Kinase</keyword>
<evidence type="ECO:0000259" key="10">
    <source>
        <dbReference type="PROSITE" id="PS50113"/>
    </source>
</evidence>
<accession>A0ABV7CNM3</accession>
<dbReference type="PANTHER" id="PTHR43304">
    <property type="entry name" value="PHYTOCHROME-LIKE PROTEIN CPH1"/>
    <property type="match status" value="1"/>
</dbReference>
<dbReference type="CDD" id="cd00130">
    <property type="entry name" value="PAS"/>
    <property type="match status" value="2"/>
</dbReference>
<dbReference type="Pfam" id="PF25487">
    <property type="entry name" value="ETR1_N"/>
    <property type="match status" value="1"/>
</dbReference>
<protein>
    <recommendedName>
        <fullName evidence="2">histidine kinase</fullName>
        <ecNumber evidence="2">2.7.13.3</ecNumber>
    </recommendedName>
</protein>
<dbReference type="InterPro" id="IPR003594">
    <property type="entry name" value="HATPase_dom"/>
</dbReference>
<evidence type="ECO:0000256" key="3">
    <source>
        <dbReference type="ARBA" id="ARBA00022553"/>
    </source>
</evidence>
<dbReference type="PROSITE" id="PS50113">
    <property type="entry name" value="PAC"/>
    <property type="match status" value="2"/>
</dbReference>
<name>A0ABV7CNM3_9GAMM</name>
<evidence type="ECO:0000313" key="11">
    <source>
        <dbReference type="EMBL" id="MFC3034232.1"/>
    </source>
</evidence>
<evidence type="ECO:0000313" key="12">
    <source>
        <dbReference type="Proteomes" id="UP001595453"/>
    </source>
</evidence>
<dbReference type="SMART" id="SM00387">
    <property type="entry name" value="HATPase_c"/>
    <property type="match status" value="1"/>
</dbReference>
<dbReference type="PRINTS" id="PR00344">
    <property type="entry name" value="BCTRLSENSOR"/>
</dbReference>
<feature type="transmembrane region" description="Helical" evidence="7">
    <location>
        <begin position="64"/>
        <end position="87"/>
    </location>
</feature>
<feature type="domain" description="PAS" evidence="9">
    <location>
        <begin position="537"/>
        <end position="609"/>
    </location>
</feature>
<dbReference type="Gene3D" id="3.30.450.20">
    <property type="entry name" value="PAS domain"/>
    <property type="match status" value="4"/>
</dbReference>
<dbReference type="PANTHER" id="PTHR43304:SF1">
    <property type="entry name" value="PAC DOMAIN-CONTAINING PROTEIN"/>
    <property type="match status" value="1"/>
</dbReference>
<keyword evidence="7" id="KW-1133">Transmembrane helix</keyword>
<dbReference type="InterPro" id="IPR005467">
    <property type="entry name" value="His_kinase_dom"/>
</dbReference>
<dbReference type="InterPro" id="IPR000014">
    <property type="entry name" value="PAS"/>
</dbReference>
<evidence type="ECO:0000259" key="9">
    <source>
        <dbReference type="PROSITE" id="PS50112"/>
    </source>
</evidence>
<evidence type="ECO:0000259" key="8">
    <source>
        <dbReference type="PROSITE" id="PS50109"/>
    </source>
</evidence>
<feature type="domain" description="Histidine kinase" evidence="8">
    <location>
        <begin position="678"/>
        <end position="896"/>
    </location>
</feature>
<sequence>MEVNSLKSFFSSAYMPHGHCYLWQDHILWTNVLSDLMIATAYFSIPIAIMIFAKRRKEVGYQGVFVLFSAFIMLCGLTHLMGIYTVWHGTYGMQGLMKAATATVSMVTAVYLFKLIPEALKLPSPMQYQGVQSQLREANSASEELKTQLAEHQITQFMLDVHPAGTLLINHQLEIVNCNPALLNELHVSDKQQLIGQSLFAILQLDDSSVNLSAILAEPNSETLLHHNALCHAKLQQGQSVPMALELVRARYQQQDMILITLQNLSHQRRIEQQLLDHHQHLERVINATEDGIWEWDVRDNSVTYSHTFMTMIGAQHITSPSFDDWFEHIHPDYRAKVLTAINTHFAEKKQYEVEYLGRNQEGSYGWFHAVGNSQFDAEGSPIVMSGSLRYIHNKKLLESQVAEKTEILNAIYNGSKQAIWLLRVEDENEFIFTEYNETAAERSGIAVDVILHKSLSDLSGTAISPELAEKFRHNYSRCVQAKAPIEYMEMLPYLGEPRWYQTTLYPLLEHQQVVKIVGTAIDITTRVEVEEALEHNQLFLEKIINSAVCGLYLYDLKEHRTIRINQRYTDLLGYDIHDLHAMEPTENCFHPEEQSLIQNHIANINADQSGKLIPIKYRYLHKQGHWVWCYAVDTVVSFDANKQPQLMLGTFVDVTEETQLLLKLQESNAQLEQFAFVASHDLQEPLRKITAFSDSLQSRLKPMLQTDEKARFELDRLLNAAQRMRVMIQDLLKLSRLHSTHLNLTNTTLAKVLQDTQEQLSYALEESSAVIRVNNGDLEFYADHSLLIQVMQNLIANSLKFRNLGIQPEIIFTISEKARFVQIDYEDNGLGIEEKYYEQVFEPFRRLNQQSQYAGSGMGLAICRQIIKLHRGKLQCLAPTAGQGAHFCIQLPRKEVTT</sequence>
<evidence type="ECO:0000256" key="4">
    <source>
        <dbReference type="ARBA" id="ARBA00022679"/>
    </source>
</evidence>
<keyword evidence="3" id="KW-0597">Phosphoprotein</keyword>
<dbReference type="InterPro" id="IPR052162">
    <property type="entry name" value="Sensor_kinase/Photoreceptor"/>
</dbReference>
<evidence type="ECO:0000256" key="7">
    <source>
        <dbReference type="SAM" id="Phobius"/>
    </source>
</evidence>
<dbReference type="Pfam" id="PF08448">
    <property type="entry name" value="PAS_4"/>
    <property type="match status" value="1"/>
</dbReference>
<dbReference type="CDD" id="cd00082">
    <property type="entry name" value="HisKA"/>
    <property type="match status" value="1"/>
</dbReference>
<dbReference type="InterPro" id="IPR000700">
    <property type="entry name" value="PAS-assoc_C"/>
</dbReference>
<proteinExistence type="predicted"/>
<evidence type="ECO:0000256" key="6">
    <source>
        <dbReference type="SAM" id="Coils"/>
    </source>
</evidence>
<dbReference type="Pfam" id="PF13426">
    <property type="entry name" value="PAS_9"/>
    <property type="match status" value="1"/>
</dbReference>
<organism evidence="11 12">
    <name type="scientific">Pseudoalteromonas fenneropenaei</name>
    <dbReference type="NCBI Taxonomy" id="1737459"/>
    <lineage>
        <taxon>Bacteria</taxon>
        <taxon>Pseudomonadati</taxon>
        <taxon>Pseudomonadota</taxon>
        <taxon>Gammaproteobacteria</taxon>
        <taxon>Alteromonadales</taxon>
        <taxon>Pseudoalteromonadaceae</taxon>
        <taxon>Pseudoalteromonas</taxon>
    </lineage>
</organism>
<dbReference type="Gene3D" id="3.30.565.10">
    <property type="entry name" value="Histidine kinase-like ATPase, C-terminal domain"/>
    <property type="match status" value="1"/>
</dbReference>
<dbReference type="InterPro" id="IPR003661">
    <property type="entry name" value="HisK_dim/P_dom"/>
</dbReference>
<evidence type="ECO:0000256" key="1">
    <source>
        <dbReference type="ARBA" id="ARBA00000085"/>
    </source>
</evidence>
<keyword evidence="6" id="KW-0175">Coiled coil</keyword>
<keyword evidence="7" id="KW-0472">Membrane</keyword>
<comment type="catalytic activity">
    <reaction evidence="1">
        <text>ATP + protein L-histidine = ADP + protein N-phospho-L-histidine.</text>
        <dbReference type="EC" id="2.7.13.3"/>
    </reaction>
</comment>
<dbReference type="PROSITE" id="PS50109">
    <property type="entry name" value="HIS_KIN"/>
    <property type="match status" value="1"/>
</dbReference>
<evidence type="ECO:0000256" key="5">
    <source>
        <dbReference type="ARBA" id="ARBA00022777"/>
    </source>
</evidence>
<dbReference type="Pfam" id="PF02518">
    <property type="entry name" value="HATPase_c"/>
    <property type="match status" value="1"/>
</dbReference>
<keyword evidence="4" id="KW-0808">Transferase</keyword>